<comment type="caution">
    <text evidence="6">The sequence shown here is derived from an EMBL/GenBank/DDBJ whole genome shotgun (WGS) entry which is preliminary data.</text>
</comment>
<evidence type="ECO:0000256" key="2">
    <source>
        <dbReference type="ARBA" id="ARBA00022679"/>
    </source>
</evidence>
<protein>
    <submittedName>
        <fullName evidence="6">S-adenosylmethionine:tRNA ribosyltransferase-isomerase</fullName>
    </submittedName>
</protein>
<name>A0A955HXL1_9BACT</name>
<dbReference type="InterPro" id="IPR007094">
    <property type="entry name" value="RNA-dir_pol_PSvirus"/>
</dbReference>
<dbReference type="GO" id="GO:0003968">
    <property type="term" value="F:RNA-directed RNA polymerase activity"/>
    <property type="evidence" value="ECO:0007669"/>
    <property type="project" value="InterPro"/>
</dbReference>
<keyword evidence="1" id="KW-0963">Cytoplasm</keyword>
<dbReference type="Pfam" id="PF02547">
    <property type="entry name" value="Queuosine_synth"/>
    <property type="match status" value="1"/>
</dbReference>
<keyword evidence="3" id="KW-0949">S-adenosyl-L-methionine</keyword>
<evidence type="ECO:0000259" key="5">
    <source>
        <dbReference type="PROSITE" id="PS50507"/>
    </source>
</evidence>
<proteinExistence type="predicted"/>
<reference evidence="6" key="1">
    <citation type="submission" date="2020-04" db="EMBL/GenBank/DDBJ databases">
        <authorList>
            <person name="Zhang T."/>
        </authorList>
    </citation>
    <scope>NUCLEOTIDE SEQUENCE</scope>
    <source>
        <strain evidence="6">HKST-UBA16</strain>
    </source>
</reference>
<accession>A0A955HXL1</accession>
<dbReference type="SUPFAM" id="SSF111337">
    <property type="entry name" value="QueA-like"/>
    <property type="match status" value="1"/>
</dbReference>
<keyword evidence="2" id="KW-0808">Transferase</keyword>
<dbReference type="GO" id="GO:0051075">
    <property type="term" value="F:S-adenosylmethionine:tRNA ribosyltransferase-isomerase activity"/>
    <property type="evidence" value="ECO:0007669"/>
    <property type="project" value="TreeGrafter"/>
</dbReference>
<evidence type="ECO:0000256" key="4">
    <source>
        <dbReference type="ARBA" id="ARBA00022785"/>
    </source>
</evidence>
<dbReference type="AlphaFoldDB" id="A0A955HXL1"/>
<dbReference type="PANTHER" id="PTHR30307:SF0">
    <property type="entry name" value="S-ADENOSYLMETHIONINE:TRNA RIBOSYLTRANSFERASE-ISOMERASE"/>
    <property type="match status" value="1"/>
</dbReference>
<dbReference type="EMBL" id="JAGQLM010000042">
    <property type="protein sequence ID" value="MCA9374895.1"/>
    <property type="molecule type" value="Genomic_DNA"/>
</dbReference>
<dbReference type="GO" id="GO:0039694">
    <property type="term" value="P:viral RNA genome replication"/>
    <property type="evidence" value="ECO:0007669"/>
    <property type="project" value="InterPro"/>
</dbReference>
<feature type="domain" description="RdRp catalytic" evidence="5">
    <location>
        <begin position="1"/>
        <end position="41"/>
    </location>
</feature>
<evidence type="ECO:0000256" key="3">
    <source>
        <dbReference type="ARBA" id="ARBA00022691"/>
    </source>
</evidence>
<evidence type="ECO:0000313" key="6">
    <source>
        <dbReference type="EMBL" id="MCA9374895.1"/>
    </source>
</evidence>
<gene>
    <name evidence="6" type="ORF">KC622_01035</name>
</gene>
<evidence type="ECO:0000256" key="1">
    <source>
        <dbReference type="ARBA" id="ARBA00022490"/>
    </source>
</evidence>
<sequence>NTSLLMLVAAFVGYDLMIEAYQEALRKRYSFLSYGDSMLIV</sequence>
<reference evidence="6" key="2">
    <citation type="journal article" date="2021" name="Microbiome">
        <title>Successional dynamics and alternative stable states in a saline activated sludge microbial community over 9 years.</title>
        <authorList>
            <person name="Wang Y."/>
            <person name="Ye J."/>
            <person name="Ju F."/>
            <person name="Liu L."/>
            <person name="Boyd J.A."/>
            <person name="Deng Y."/>
            <person name="Parks D.H."/>
            <person name="Jiang X."/>
            <person name="Yin X."/>
            <person name="Woodcroft B.J."/>
            <person name="Tyson G.W."/>
            <person name="Hugenholtz P."/>
            <person name="Polz M.F."/>
            <person name="Zhang T."/>
        </authorList>
    </citation>
    <scope>NUCLEOTIDE SEQUENCE</scope>
    <source>
        <strain evidence="6">HKST-UBA16</strain>
    </source>
</reference>
<dbReference type="Proteomes" id="UP000748332">
    <property type="component" value="Unassembled WGS sequence"/>
</dbReference>
<keyword evidence="4" id="KW-0671">Queuosine biosynthesis</keyword>
<dbReference type="GO" id="GO:0008616">
    <property type="term" value="P:tRNA queuosine(34) biosynthetic process"/>
    <property type="evidence" value="ECO:0007669"/>
    <property type="project" value="UniProtKB-KW"/>
</dbReference>
<evidence type="ECO:0000313" key="7">
    <source>
        <dbReference type="Proteomes" id="UP000748332"/>
    </source>
</evidence>
<organism evidence="6 7">
    <name type="scientific">Candidatus Dojkabacteria bacterium</name>
    <dbReference type="NCBI Taxonomy" id="2099670"/>
    <lineage>
        <taxon>Bacteria</taxon>
        <taxon>Candidatus Dojkabacteria</taxon>
    </lineage>
</organism>
<dbReference type="Gene3D" id="3.40.1780.10">
    <property type="entry name" value="QueA-like"/>
    <property type="match status" value="1"/>
</dbReference>
<dbReference type="InterPro" id="IPR003699">
    <property type="entry name" value="QueA"/>
</dbReference>
<dbReference type="PROSITE" id="PS50507">
    <property type="entry name" value="RDRP_SSRNA_POS"/>
    <property type="match status" value="1"/>
</dbReference>
<dbReference type="PANTHER" id="PTHR30307">
    <property type="entry name" value="S-ADENOSYLMETHIONINE:TRNA RIBOSYLTRANSFERASE-ISOMERASE"/>
    <property type="match status" value="1"/>
</dbReference>
<dbReference type="InterPro" id="IPR042118">
    <property type="entry name" value="QueA_dom1"/>
</dbReference>
<dbReference type="InterPro" id="IPR036100">
    <property type="entry name" value="QueA_sf"/>
</dbReference>
<feature type="non-terminal residue" evidence="6">
    <location>
        <position position="1"/>
    </location>
</feature>